<protein>
    <submittedName>
        <fullName evidence="1">Uncharacterized protein</fullName>
    </submittedName>
</protein>
<reference evidence="1" key="1">
    <citation type="submission" date="2022-04" db="EMBL/GenBank/DDBJ databases">
        <title>Genome of the entomopathogenic fungus Entomophthora muscae.</title>
        <authorList>
            <person name="Elya C."/>
            <person name="Lovett B.R."/>
            <person name="Lee E."/>
            <person name="Macias A.M."/>
            <person name="Hajek A.E."/>
            <person name="De Bivort B.L."/>
            <person name="Kasson M.T."/>
            <person name="De Fine Licht H.H."/>
            <person name="Stajich J.E."/>
        </authorList>
    </citation>
    <scope>NUCLEOTIDE SEQUENCE</scope>
    <source>
        <strain evidence="1">Berkeley</strain>
    </source>
</reference>
<name>A0ACC2RZY6_9FUNG</name>
<evidence type="ECO:0000313" key="2">
    <source>
        <dbReference type="Proteomes" id="UP001165960"/>
    </source>
</evidence>
<gene>
    <name evidence="1" type="ORF">DSO57_1002446</name>
</gene>
<organism evidence="1 2">
    <name type="scientific">Entomophthora muscae</name>
    <dbReference type="NCBI Taxonomy" id="34485"/>
    <lineage>
        <taxon>Eukaryota</taxon>
        <taxon>Fungi</taxon>
        <taxon>Fungi incertae sedis</taxon>
        <taxon>Zoopagomycota</taxon>
        <taxon>Entomophthoromycotina</taxon>
        <taxon>Entomophthoromycetes</taxon>
        <taxon>Entomophthorales</taxon>
        <taxon>Entomophthoraceae</taxon>
        <taxon>Entomophthora</taxon>
    </lineage>
</organism>
<keyword evidence="2" id="KW-1185">Reference proteome</keyword>
<evidence type="ECO:0000313" key="1">
    <source>
        <dbReference type="EMBL" id="KAJ9055568.1"/>
    </source>
</evidence>
<comment type="caution">
    <text evidence="1">The sequence shown here is derived from an EMBL/GenBank/DDBJ whole genome shotgun (WGS) entry which is preliminary data.</text>
</comment>
<dbReference type="EMBL" id="QTSX02006395">
    <property type="protein sequence ID" value="KAJ9055568.1"/>
    <property type="molecule type" value="Genomic_DNA"/>
</dbReference>
<accession>A0ACC2RZY6</accession>
<dbReference type="Proteomes" id="UP001165960">
    <property type="component" value="Unassembled WGS sequence"/>
</dbReference>
<sequence length="217" mass="24596">MRPLFILMHLAALVARLHPTPIELYVAKNANIYKEVTLSPEDGAQLSMLVAKNENLLQLVNGKIAFDTSFLNKYKETPPELIVKNYLRRMDLKVLNNVHNILGFFYENDRPIALGPALANLTAADIDIKECMYEILVWWLDSTPGGKLNTHPMLARLQGGALDAELMPFLTQTANSIRRFDRNLLKEIETVIKTAQEDFTAFPDPLYNTLTRLVATR</sequence>
<proteinExistence type="predicted"/>